<dbReference type="Pfam" id="PF07715">
    <property type="entry name" value="Plug"/>
    <property type="match status" value="1"/>
</dbReference>
<comment type="subcellular location">
    <subcellularLocation>
        <location evidence="1 10">Cell outer membrane</location>
        <topology evidence="1 10">Multi-pass membrane protein</topology>
    </subcellularLocation>
</comment>
<evidence type="ECO:0000256" key="10">
    <source>
        <dbReference type="PROSITE-ProRule" id="PRU01360"/>
    </source>
</evidence>
<dbReference type="Pfam" id="PF00593">
    <property type="entry name" value="TonB_dep_Rec_b-barrel"/>
    <property type="match status" value="1"/>
</dbReference>
<dbReference type="Gene3D" id="2.170.130.10">
    <property type="entry name" value="TonB-dependent receptor, plug domain"/>
    <property type="match status" value="1"/>
</dbReference>
<organism evidence="15 16">
    <name type="scientific">Modicisalibacter xianhensis</name>
    <dbReference type="NCBI Taxonomy" id="442341"/>
    <lineage>
        <taxon>Bacteria</taxon>
        <taxon>Pseudomonadati</taxon>
        <taxon>Pseudomonadota</taxon>
        <taxon>Gammaproteobacteria</taxon>
        <taxon>Oceanospirillales</taxon>
        <taxon>Halomonadaceae</taxon>
        <taxon>Modicisalibacter</taxon>
    </lineage>
</organism>
<keyword evidence="6" id="KW-0406">Ion transport</keyword>
<dbReference type="InterPro" id="IPR037066">
    <property type="entry name" value="Plug_dom_sf"/>
</dbReference>
<dbReference type="RefSeq" id="WP_092847644.1">
    <property type="nucleotide sequence ID" value="NZ_FOPY01000011.1"/>
</dbReference>
<keyword evidence="5 12" id="KW-0732">Signal</keyword>
<keyword evidence="16" id="KW-1185">Reference proteome</keyword>
<evidence type="ECO:0000256" key="1">
    <source>
        <dbReference type="ARBA" id="ARBA00004571"/>
    </source>
</evidence>
<evidence type="ECO:0000256" key="4">
    <source>
        <dbReference type="ARBA" id="ARBA00022692"/>
    </source>
</evidence>
<dbReference type="InterPro" id="IPR012910">
    <property type="entry name" value="Plug_dom"/>
</dbReference>
<reference evidence="15 16" key="1">
    <citation type="submission" date="2016-10" db="EMBL/GenBank/DDBJ databases">
        <authorList>
            <person name="de Groot N.N."/>
        </authorList>
    </citation>
    <scope>NUCLEOTIDE SEQUENCE [LARGE SCALE GENOMIC DNA]</scope>
    <source>
        <strain evidence="15 16">CGMCC 1.6848</strain>
    </source>
</reference>
<dbReference type="Proteomes" id="UP000199040">
    <property type="component" value="Unassembled WGS sequence"/>
</dbReference>
<sequence length="613" mass="66628">MKSKNTTTQGLVALSLCWLPLGANAQDTSTETEESLTLNPLTVTATLTPRTANETLSSVTVIEKEELERQAPTSLTEVLRGQPGVDVTTNGAYGKASSVYIRGLSNDATLLMIDGIRLRSATAGGASWQYLDPNLFERAEIVRGPTSSLYGADAMGGVVQLFTPEGDTGGPQPSFSVGTGSFDTQRYSASLSGSQDGTRYSVAGSRFTTDGTAIKEGGEDKGFDNTTSFARLSHTFDNGVEIGALGLRARGNTEYSGGDMDFIQQVAGVYGEIPVAGNWRSRLTLSESRDELDDFSSYGATAFNTRTQAARWQNTVALGEHELIAGVEHSEDKVSGTTDYAEDSRDNTAVFTQALLDFAPFAIQAGLRYDDNEAFGEELTGNLALGYALDDAHTLRASYATAFKAPTFNDLYYPQDSWGYVGNPDLEAETSETLEIGIRGQYSRYYWDLAAYQTDVDNLIAWAPSPSDTSLTMPQNIEKARIRGVELASGTEVGDWSLELALTYTDPESRGGDYEGNTLPRRATQSLRFDVDRELGDWVLGGSWIAQNHRYDDAENEERLAGYGQLNLRAGWEFAPLWTARLTVDNVFDKQYETAASYINAGRAAFVSINFNQ</sequence>
<dbReference type="CDD" id="cd01347">
    <property type="entry name" value="ligand_gated_channel"/>
    <property type="match status" value="1"/>
</dbReference>
<evidence type="ECO:0000256" key="9">
    <source>
        <dbReference type="ARBA" id="ARBA00023237"/>
    </source>
</evidence>
<evidence type="ECO:0000256" key="12">
    <source>
        <dbReference type="SAM" id="SignalP"/>
    </source>
</evidence>
<dbReference type="InterPro" id="IPR000531">
    <property type="entry name" value="Beta-barrel_TonB"/>
</dbReference>
<evidence type="ECO:0000313" key="15">
    <source>
        <dbReference type="EMBL" id="SFH86299.1"/>
    </source>
</evidence>
<dbReference type="PANTHER" id="PTHR30069">
    <property type="entry name" value="TONB-DEPENDENT OUTER MEMBRANE RECEPTOR"/>
    <property type="match status" value="1"/>
</dbReference>
<evidence type="ECO:0000256" key="8">
    <source>
        <dbReference type="ARBA" id="ARBA00023136"/>
    </source>
</evidence>
<dbReference type="PROSITE" id="PS52016">
    <property type="entry name" value="TONB_DEPENDENT_REC_3"/>
    <property type="match status" value="1"/>
</dbReference>
<evidence type="ECO:0000313" key="16">
    <source>
        <dbReference type="Proteomes" id="UP000199040"/>
    </source>
</evidence>
<keyword evidence="7 11" id="KW-0798">TonB box</keyword>
<dbReference type="SUPFAM" id="SSF56935">
    <property type="entry name" value="Porins"/>
    <property type="match status" value="1"/>
</dbReference>
<evidence type="ECO:0000259" key="14">
    <source>
        <dbReference type="Pfam" id="PF07715"/>
    </source>
</evidence>
<evidence type="ECO:0000256" key="11">
    <source>
        <dbReference type="RuleBase" id="RU003357"/>
    </source>
</evidence>
<evidence type="ECO:0000256" key="2">
    <source>
        <dbReference type="ARBA" id="ARBA00022448"/>
    </source>
</evidence>
<feature type="domain" description="TonB-dependent receptor plug" evidence="14">
    <location>
        <begin position="53"/>
        <end position="158"/>
    </location>
</feature>
<dbReference type="EMBL" id="FOPY01000011">
    <property type="protein sequence ID" value="SFH86299.1"/>
    <property type="molecule type" value="Genomic_DNA"/>
</dbReference>
<accession>A0A1I3DI99</accession>
<feature type="domain" description="TonB-dependent receptor-like beta-barrel" evidence="13">
    <location>
        <begin position="177"/>
        <end position="587"/>
    </location>
</feature>
<dbReference type="PANTHER" id="PTHR30069:SF53">
    <property type="entry name" value="COLICIN I RECEPTOR-RELATED"/>
    <property type="match status" value="1"/>
</dbReference>
<dbReference type="InterPro" id="IPR036942">
    <property type="entry name" value="Beta-barrel_TonB_sf"/>
</dbReference>
<evidence type="ECO:0000259" key="13">
    <source>
        <dbReference type="Pfam" id="PF00593"/>
    </source>
</evidence>
<gene>
    <name evidence="15" type="ORF">SAMN04487959_11132</name>
</gene>
<comment type="similarity">
    <text evidence="10 11">Belongs to the TonB-dependent receptor family.</text>
</comment>
<dbReference type="InterPro" id="IPR039426">
    <property type="entry name" value="TonB-dep_rcpt-like"/>
</dbReference>
<dbReference type="GO" id="GO:0009279">
    <property type="term" value="C:cell outer membrane"/>
    <property type="evidence" value="ECO:0007669"/>
    <property type="project" value="UniProtKB-SubCell"/>
</dbReference>
<evidence type="ECO:0000256" key="3">
    <source>
        <dbReference type="ARBA" id="ARBA00022452"/>
    </source>
</evidence>
<feature type="signal peptide" evidence="12">
    <location>
        <begin position="1"/>
        <end position="25"/>
    </location>
</feature>
<dbReference type="AlphaFoldDB" id="A0A1I3DI99"/>
<name>A0A1I3DI99_9GAMM</name>
<proteinExistence type="inferred from homology"/>
<evidence type="ECO:0000256" key="5">
    <source>
        <dbReference type="ARBA" id="ARBA00022729"/>
    </source>
</evidence>
<protein>
    <submittedName>
        <fullName evidence="15">Vitamin B12 transporter</fullName>
    </submittedName>
</protein>
<dbReference type="GO" id="GO:0015889">
    <property type="term" value="P:cobalamin transport"/>
    <property type="evidence" value="ECO:0007669"/>
    <property type="project" value="TreeGrafter"/>
</dbReference>
<dbReference type="STRING" id="442341.SAMN04487959_11132"/>
<evidence type="ECO:0000256" key="7">
    <source>
        <dbReference type="ARBA" id="ARBA00023077"/>
    </source>
</evidence>
<dbReference type="Gene3D" id="2.40.170.20">
    <property type="entry name" value="TonB-dependent receptor, beta-barrel domain"/>
    <property type="match status" value="1"/>
</dbReference>
<keyword evidence="2 10" id="KW-0813">Transport</keyword>
<evidence type="ECO:0000256" key="6">
    <source>
        <dbReference type="ARBA" id="ARBA00023065"/>
    </source>
</evidence>
<keyword evidence="9 10" id="KW-0998">Cell outer membrane</keyword>
<keyword evidence="4 10" id="KW-0812">Transmembrane</keyword>
<dbReference type="GO" id="GO:0006811">
    <property type="term" value="P:monoatomic ion transport"/>
    <property type="evidence" value="ECO:0007669"/>
    <property type="project" value="UniProtKB-KW"/>
</dbReference>
<keyword evidence="8 10" id="KW-0472">Membrane</keyword>
<feature type="chain" id="PRO_5011710359" evidence="12">
    <location>
        <begin position="26"/>
        <end position="613"/>
    </location>
</feature>
<keyword evidence="3 10" id="KW-1134">Transmembrane beta strand</keyword>